<gene>
    <name evidence="6" type="ORF">QM524_14920</name>
</gene>
<organism evidence="6 7">
    <name type="scientific">Flectobacillus roseus</name>
    <dbReference type="NCBI Taxonomy" id="502259"/>
    <lineage>
        <taxon>Bacteria</taxon>
        <taxon>Pseudomonadati</taxon>
        <taxon>Bacteroidota</taxon>
        <taxon>Cytophagia</taxon>
        <taxon>Cytophagales</taxon>
        <taxon>Flectobacillaceae</taxon>
        <taxon>Flectobacillus</taxon>
    </lineage>
</organism>
<dbReference type="RefSeq" id="WP_283345190.1">
    <property type="nucleotide sequence ID" value="NZ_JASHIF010000011.1"/>
</dbReference>
<dbReference type="PANTHER" id="PTHR43585:SF2">
    <property type="entry name" value="ATP-GRASP ENZYME FSQD"/>
    <property type="match status" value="1"/>
</dbReference>
<dbReference type="EMBL" id="JASHIF010000011">
    <property type="protein sequence ID" value="MDI9860504.1"/>
    <property type="molecule type" value="Genomic_DNA"/>
</dbReference>
<dbReference type="InterPro" id="IPR011095">
    <property type="entry name" value="Dala_Dala_lig_C"/>
</dbReference>
<proteinExistence type="predicted"/>
<dbReference type="PANTHER" id="PTHR43585">
    <property type="entry name" value="FUMIPYRROLE BIOSYNTHESIS PROTEIN C"/>
    <property type="match status" value="1"/>
</dbReference>
<dbReference type="Pfam" id="PF07478">
    <property type="entry name" value="Dala_Dala_lig_C"/>
    <property type="match status" value="1"/>
</dbReference>
<dbReference type="PROSITE" id="PS50975">
    <property type="entry name" value="ATP_GRASP"/>
    <property type="match status" value="1"/>
</dbReference>
<dbReference type="InterPro" id="IPR052032">
    <property type="entry name" value="ATP-dep_AA_Ligase"/>
</dbReference>
<keyword evidence="1" id="KW-0436">Ligase</keyword>
<dbReference type="Gene3D" id="3.30.1490.20">
    <property type="entry name" value="ATP-grasp fold, A domain"/>
    <property type="match status" value="1"/>
</dbReference>
<comment type="caution">
    <text evidence="6">The sequence shown here is derived from an EMBL/GenBank/DDBJ whole genome shotgun (WGS) entry which is preliminary data.</text>
</comment>
<name>A0ABT6YAA0_9BACT</name>
<evidence type="ECO:0000256" key="4">
    <source>
        <dbReference type="PROSITE-ProRule" id="PRU00409"/>
    </source>
</evidence>
<dbReference type="Gene3D" id="3.30.470.20">
    <property type="entry name" value="ATP-grasp fold, B domain"/>
    <property type="match status" value="1"/>
</dbReference>
<evidence type="ECO:0000256" key="3">
    <source>
        <dbReference type="ARBA" id="ARBA00022840"/>
    </source>
</evidence>
<accession>A0ABT6YAA0</accession>
<keyword evidence="3 4" id="KW-0067">ATP-binding</keyword>
<keyword evidence="7" id="KW-1185">Reference proteome</keyword>
<evidence type="ECO:0000313" key="7">
    <source>
        <dbReference type="Proteomes" id="UP001236507"/>
    </source>
</evidence>
<dbReference type="InterPro" id="IPR013815">
    <property type="entry name" value="ATP_grasp_subdomain_1"/>
</dbReference>
<dbReference type="InterPro" id="IPR011761">
    <property type="entry name" value="ATP-grasp"/>
</dbReference>
<evidence type="ECO:0000256" key="1">
    <source>
        <dbReference type="ARBA" id="ARBA00022598"/>
    </source>
</evidence>
<dbReference type="SUPFAM" id="SSF56059">
    <property type="entry name" value="Glutathione synthetase ATP-binding domain-like"/>
    <property type="match status" value="1"/>
</dbReference>
<dbReference type="Proteomes" id="UP001236507">
    <property type="component" value="Unassembled WGS sequence"/>
</dbReference>
<evidence type="ECO:0000259" key="5">
    <source>
        <dbReference type="PROSITE" id="PS50975"/>
    </source>
</evidence>
<keyword evidence="2 4" id="KW-0547">Nucleotide-binding</keyword>
<feature type="domain" description="ATP-grasp" evidence="5">
    <location>
        <begin position="121"/>
        <end position="315"/>
    </location>
</feature>
<sequence>MTKELTFLCISTYFKGNEFLRACKQAGNRVFLLTNKKLEHRPWAREAVDEFFYVEEKPDGSIDIQEIILGLGYAMRSRKIDRIVALDDFDVEKAAHLREHFRIPGMGQTTGRLFRDKLAMRMKAEEAGISVPQFSSLFNDNDVFEFTQKVQFPCVVKPRSEASATGIRKVHNSEQLWEVVHYLGERRPEYLVEQFRPGDVYHVDSLTVGGQPIFTRCSRYLSTPMEVAHGGGVFRSMTVEVGSEEDLALKEMNEQVLKAFGMKFSASHTEFIRDHATGKFIFLETASRVGGAHLAEMVEAATGINLWREWANIETAMARNLEYTLPEVQNMYAGILISLTRQRYTDPMIFDDTEVCWRMDEEFHVGVIVKSESQERVKELLDKYAQVVFDGYHASAPVPDKPTN</sequence>
<evidence type="ECO:0000256" key="2">
    <source>
        <dbReference type="ARBA" id="ARBA00022741"/>
    </source>
</evidence>
<dbReference type="Gene3D" id="3.40.50.20">
    <property type="match status" value="1"/>
</dbReference>
<protein>
    <submittedName>
        <fullName evidence="6">ATP-grasp domain-containing protein</fullName>
    </submittedName>
</protein>
<reference evidence="6 7" key="1">
    <citation type="submission" date="2023-05" db="EMBL/GenBank/DDBJ databases">
        <title>Novel species of genus Flectobacillus isolated from stream in China.</title>
        <authorList>
            <person name="Lu H."/>
        </authorList>
    </citation>
    <scope>NUCLEOTIDE SEQUENCE [LARGE SCALE GENOMIC DNA]</scope>
    <source>
        <strain evidence="6 7">KCTC 42575</strain>
    </source>
</reference>
<evidence type="ECO:0000313" key="6">
    <source>
        <dbReference type="EMBL" id="MDI9860504.1"/>
    </source>
</evidence>